<evidence type="ECO:0000256" key="4">
    <source>
        <dbReference type="ARBA" id="ARBA00022801"/>
    </source>
</evidence>
<evidence type="ECO:0000259" key="8">
    <source>
        <dbReference type="SMART" id="SM00479"/>
    </source>
</evidence>
<feature type="domain" description="Exonuclease" evidence="8">
    <location>
        <begin position="61"/>
        <end position="240"/>
    </location>
</feature>
<dbReference type="GO" id="GO:0046872">
    <property type="term" value="F:metal ion binding"/>
    <property type="evidence" value="ECO:0007669"/>
    <property type="project" value="UniProtKB-KW"/>
</dbReference>
<proteinExistence type="inferred from homology"/>
<gene>
    <name evidence="10" type="primary">LOC117643228</name>
</gene>
<dbReference type="PANTHER" id="PTHR13058:SF19">
    <property type="entry name" value="LD40940P"/>
    <property type="match status" value="1"/>
</dbReference>
<dbReference type="Gene3D" id="3.30.420.10">
    <property type="entry name" value="Ribonuclease H-like superfamily/Ribonuclease H"/>
    <property type="match status" value="1"/>
</dbReference>
<sequence>MGSLSLAKNQSTWKEISANSHEGFSYVSGMSNVMERAAAAAEAVTHGAWMPEPAALQPDCKFVTVDIETGGFAATDEVIQLAAKCGDEEFSVFICPTKKFHPKATEATGFKLQNGQLFRRNRCIPTVPVAEACRKFLDFLSSCGDQIIIVGHNIIRFDFPRILKLLRQHGLAKEFLNLVFGMTDTMPLLKQGKMSKQEHLADKYLTADEWQPYIRGAHDALIDCKLLDGLLAHFKVTEAKLN</sequence>
<keyword evidence="9" id="KW-1185">Reference proteome</keyword>
<keyword evidence="5" id="KW-0269">Exonuclease</keyword>
<evidence type="ECO:0000256" key="2">
    <source>
        <dbReference type="ARBA" id="ARBA00022722"/>
    </source>
</evidence>
<dbReference type="InterPro" id="IPR012337">
    <property type="entry name" value="RNaseH-like_sf"/>
</dbReference>
<keyword evidence="2" id="KW-0540">Nuclease</keyword>
<organism evidence="10">
    <name type="scientific">Thrips palmi</name>
    <name type="common">Melon thrips</name>
    <dbReference type="NCBI Taxonomy" id="161013"/>
    <lineage>
        <taxon>Eukaryota</taxon>
        <taxon>Metazoa</taxon>
        <taxon>Ecdysozoa</taxon>
        <taxon>Arthropoda</taxon>
        <taxon>Hexapoda</taxon>
        <taxon>Insecta</taxon>
        <taxon>Pterygota</taxon>
        <taxon>Neoptera</taxon>
        <taxon>Paraneoptera</taxon>
        <taxon>Thysanoptera</taxon>
        <taxon>Terebrantia</taxon>
        <taxon>Thripoidea</taxon>
        <taxon>Thripidae</taxon>
        <taxon>Thrips</taxon>
    </lineage>
</organism>
<dbReference type="Pfam" id="PF22123">
    <property type="entry name" value="Exu_RNase_H_like"/>
    <property type="match status" value="1"/>
</dbReference>
<dbReference type="GO" id="GO:0006308">
    <property type="term" value="P:DNA catabolic process"/>
    <property type="evidence" value="ECO:0007669"/>
    <property type="project" value="TreeGrafter"/>
</dbReference>
<dbReference type="CDD" id="cd06127">
    <property type="entry name" value="DEDDh"/>
    <property type="match status" value="1"/>
</dbReference>
<dbReference type="Proteomes" id="UP000515158">
    <property type="component" value="Unplaced"/>
</dbReference>
<dbReference type="GO" id="GO:0008296">
    <property type="term" value="F:3'-5'-DNA exonuclease activity"/>
    <property type="evidence" value="ECO:0007669"/>
    <property type="project" value="TreeGrafter"/>
</dbReference>
<evidence type="ECO:0000313" key="9">
    <source>
        <dbReference type="Proteomes" id="UP000515158"/>
    </source>
</evidence>
<evidence type="ECO:0000313" key="10">
    <source>
        <dbReference type="RefSeq" id="XP_034237860.1"/>
    </source>
</evidence>
<evidence type="ECO:0000256" key="6">
    <source>
        <dbReference type="ARBA" id="ARBA00022842"/>
    </source>
</evidence>
<dbReference type="OrthoDB" id="7692185at2759"/>
<dbReference type="InterPro" id="IPR036397">
    <property type="entry name" value="RNaseH_sf"/>
</dbReference>
<dbReference type="KEGG" id="tpal:117643228"/>
<dbReference type="InterPro" id="IPR054362">
    <property type="entry name" value="Exu_RNase_H-like"/>
</dbReference>
<dbReference type="SUPFAM" id="SSF53098">
    <property type="entry name" value="Ribonuclease H-like"/>
    <property type="match status" value="1"/>
</dbReference>
<keyword evidence="4" id="KW-0378">Hydrolase</keyword>
<name>A0A6P8YLB4_THRPL</name>
<dbReference type="InterPro" id="IPR040393">
    <property type="entry name" value="TREX1/2"/>
</dbReference>
<dbReference type="GeneID" id="117643228"/>
<accession>A0A6P8YLB4</accession>
<dbReference type="GO" id="GO:0005737">
    <property type="term" value="C:cytoplasm"/>
    <property type="evidence" value="ECO:0007669"/>
    <property type="project" value="TreeGrafter"/>
</dbReference>
<dbReference type="AlphaFoldDB" id="A0A6P8YLB4"/>
<dbReference type="InParanoid" id="A0A6P8YLB4"/>
<comment type="similarity">
    <text evidence="7">Belongs to the exonuclease superfamily. TREX family.</text>
</comment>
<dbReference type="RefSeq" id="XP_034237860.1">
    <property type="nucleotide sequence ID" value="XM_034381969.1"/>
</dbReference>
<protein>
    <submittedName>
        <fullName evidence="10">Uncharacterized protein LOC117643228</fullName>
    </submittedName>
</protein>
<dbReference type="InterPro" id="IPR013520">
    <property type="entry name" value="Ribonucl_H"/>
</dbReference>
<dbReference type="SMART" id="SM00479">
    <property type="entry name" value="EXOIII"/>
    <property type="match status" value="1"/>
</dbReference>
<evidence type="ECO:0000256" key="7">
    <source>
        <dbReference type="ARBA" id="ARBA00025769"/>
    </source>
</evidence>
<keyword evidence="3" id="KW-0479">Metal-binding</keyword>
<evidence type="ECO:0000256" key="1">
    <source>
        <dbReference type="ARBA" id="ARBA00001946"/>
    </source>
</evidence>
<dbReference type="GO" id="GO:0003676">
    <property type="term" value="F:nucleic acid binding"/>
    <property type="evidence" value="ECO:0007669"/>
    <property type="project" value="InterPro"/>
</dbReference>
<keyword evidence="6" id="KW-0460">Magnesium</keyword>
<evidence type="ECO:0000256" key="5">
    <source>
        <dbReference type="ARBA" id="ARBA00022839"/>
    </source>
</evidence>
<dbReference type="PANTHER" id="PTHR13058">
    <property type="entry name" value="THREE PRIME REPAIR EXONUCLEASE 1, 2"/>
    <property type="match status" value="1"/>
</dbReference>
<comment type="cofactor">
    <cofactor evidence="1">
        <name>Mg(2+)</name>
        <dbReference type="ChEBI" id="CHEBI:18420"/>
    </cofactor>
</comment>
<evidence type="ECO:0000256" key="3">
    <source>
        <dbReference type="ARBA" id="ARBA00022723"/>
    </source>
</evidence>
<reference evidence="10" key="1">
    <citation type="submission" date="2025-08" db="UniProtKB">
        <authorList>
            <consortium name="RefSeq"/>
        </authorList>
    </citation>
    <scope>IDENTIFICATION</scope>
    <source>
        <tissue evidence="10">Total insect</tissue>
    </source>
</reference>